<evidence type="ECO:0000313" key="3">
    <source>
        <dbReference type="Proteomes" id="UP000092321"/>
    </source>
</evidence>
<dbReference type="Pfam" id="PF00849">
    <property type="entry name" value="PseudoU_synth_2"/>
    <property type="match status" value="1"/>
</dbReference>
<organism evidence="2 3">
    <name type="scientific">Hanseniaspora valbyensis NRRL Y-1626</name>
    <dbReference type="NCBI Taxonomy" id="766949"/>
    <lineage>
        <taxon>Eukaryota</taxon>
        <taxon>Fungi</taxon>
        <taxon>Dikarya</taxon>
        <taxon>Ascomycota</taxon>
        <taxon>Saccharomycotina</taxon>
        <taxon>Saccharomycetes</taxon>
        <taxon>Saccharomycodales</taxon>
        <taxon>Saccharomycodaceae</taxon>
        <taxon>Hanseniaspora</taxon>
    </lineage>
</organism>
<dbReference type="GO" id="GO:0009982">
    <property type="term" value="F:pseudouridine synthase activity"/>
    <property type="evidence" value="ECO:0007669"/>
    <property type="project" value="InterPro"/>
</dbReference>
<evidence type="ECO:0000313" key="2">
    <source>
        <dbReference type="EMBL" id="OBA28768.1"/>
    </source>
</evidence>
<protein>
    <submittedName>
        <fullName evidence="2">Pseudouridine synthase</fullName>
    </submittedName>
</protein>
<name>A0A1B7TJ97_9ASCO</name>
<dbReference type="SUPFAM" id="SSF55120">
    <property type="entry name" value="Pseudouridine synthase"/>
    <property type="match status" value="1"/>
</dbReference>
<dbReference type="Gene3D" id="3.30.2350.10">
    <property type="entry name" value="Pseudouridine synthase"/>
    <property type="match status" value="1"/>
</dbReference>
<dbReference type="EMBL" id="LXPE01000002">
    <property type="protein sequence ID" value="OBA28768.1"/>
    <property type="molecule type" value="Genomic_DNA"/>
</dbReference>
<dbReference type="GO" id="GO:0000455">
    <property type="term" value="P:enzyme-directed rRNA pseudouridine synthesis"/>
    <property type="evidence" value="ECO:0007669"/>
    <property type="project" value="TreeGrafter"/>
</dbReference>
<dbReference type="InterPro" id="IPR006145">
    <property type="entry name" value="PsdUridine_synth_RsuA/RluA"/>
</dbReference>
<dbReference type="GO" id="GO:0003723">
    <property type="term" value="F:RNA binding"/>
    <property type="evidence" value="ECO:0007669"/>
    <property type="project" value="InterPro"/>
</dbReference>
<dbReference type="OrthoDB" id="424794at2759"/>
<gene>
    <name evidence="2" type="ORF">HANVADRAFT_51227</name>
</gene>
<reference evidence="3" key="1">
    <citation type="journal article" date="2016" name="Proc. Natl. Acad. Sci. U.S.A.">
        <title>Comparative genomics of biotechnologically important yeasts.</title>
        <authorList>
            <person name="Riley R."/>
            <person name="Haridas S."/>
            <person name="Wolfe K.H."/>
            <person name="Lopes M.R."/>
            <person name="Hittinger C.T."/>
            <person name="Goeker M."/>
            <person name="Salamov A.A."/>
            <person name="Wisecaver J.H."/>
            <person name="Long T.M."/>
            <person name="Calvey C.H."/>
            <person name="Aerts A.L."/>
            <person name="Barry K.W."/>
            <person name="Choi C."/>
            <person name="Clum A."/>
            <person name="Coughlan A.Y."/>
            <person name="Deshpande S."/>
            <person name="Douglass A.P."/>
            <person name="Hanson S.J."/>
            <person name="Klenk H.-P."/>
            <person name="LaButti K.M."/>
            <person name="Lapidus A."/>
            <person name="Lindquist E.A."/>
            <person name="Lipzen A.M."/>
            <person name="Meier-Kolthoff J.P."/>
            <person name="Ohm R.A."/>
            <person name="Otillar R.P."/>
            <person name="Pangilinan J.L."/>
            <person name="Peng Y."/>
            <person name="Rokas A."/>
            <person name="Rosa C.A."/>
            <person name="Scheuner C."/>
            <person name="Sibirny A.A."/>
            <person name="Slot J.C."/>
            <person name="Stielow J.B."/>
            <person name="Sun H."/>
            <person name="Kurtzman C.P."/>
            <person name="Blackwell M."/>
            <person name="Grigoriev I.V."/>
            <person name="Jeffries T.W."/>
        </authorList>
    </citation>
    <scope>NUCLEOTIDE SEQUENCE [LARGE SCALE GENOMIC DNA]</scope>
    <source>
        <strain evidence="3">NRRL Y-1626</strain>
    </source>
</reference>
<proteinExistence type="predicted"/>
<dbReference type="InterPro" id="IPR050188">
    <property type="entry name" value="RluA_PseudoU_synthase"/>
</dbReference>
<dbReference type="AlphaFoldDB" id="A0A1B7TJ97"/>
<feature type="domain" description="Pseudouridine synthase RsuA/RluA-like" evidence="1">
    <location>
        <begin position="153"/>
        <end position="326"/>
    </location>
</feature>
<dbReference type="PANTHER" id="PTHR21600">
    <property type="entry name" value="MITOCHONDRIAL RNA PSEUDOURIDINE SYNTHASE"/>
    <property type="match status" value="1"/>
</dbReference>
<keyword evidence="3" id="KW-1185">Reference proteome</keyword>
<sequence length="447" mass="52670">MDFNLPNNKIILTKKPEAIFVNGLRKIKPFYDVRKCTLKGRFFNKTLLQILTDEFRIKNQEEHSEDIRNGKYKIYTHLKKAELEEMLSINPNYSNELSKYEDIVKYPFKQNDYYTVSQHKHEPYSLQWSEDEKTDFSKNLICGMDILENNDEYIVIDKPGGLIVHPSASYYENSLTNILFHDTNQKFYSTYRLDKVTSGVLALGKTSAGAKKFHENILNKNCFKYYLAKVRGKFPGKPMGIVKFEELCKNKNVKGSDVEDFPMETEVVEISPIYQIDTKILFPKAFSEPKTAESRFQLISYNKKCNESLVLCRPITGRQHQLRIHLMRLGYPIPGDFFYDPENTFYPKKIDFIAKNNDYRENYPNIDDLKPLFDIFRKEFQELVESDPEESIEYCSECGAQEYSDPPIEEMRIFLHSFRYRIVEPDENKNDLCFQTKLPTWATEFKN</sequence>
<comment type="caution">
    <text evidence="2">The sequence shown here is derived from an EMBL/GenBank/DDBJ whole genome shotgun (WGS) entry which is preliminary data.</text>
</comment>
<dbReference type="InterPro" id="IPR020103">
    <property type="entry name" value="PsdUridine_synth_cat_dom_sf"/>
</dbReference>
<dbReference type="PANTHER" id="PTHR21600:SF42">
    <property type="entry name" value="TRNA PSEUDOURIDINE(31) SYNTHASE"/>
    <property type="match status" value="1"/>
</dbReference>
<accession>A0A1B7TJ97</accession>
<evidence type="ECO:0000259" key="1">
    <source>
        <dbReference type="Pfam" id="PF00849"/>
    </source>
</evidence>
<dbReference type="Proteomes" id="UP000092321">
    <property type="component" value="Unassembled WGS sequence"/>
</dbReference>